<dbReference type="PRINTS" id="PR00982">
    <property type="entry name" value="TRNASYNTHLYS"/>
</dbReference>
<dbReference type="GO" id="GO:0000049">
    <property type="term" value="F:tRNA binding"/>
    <property type="evidence" value="ECO:0007669"/>
    <property type="project" value="TreeGrafter"/>
</dbReference>
<dbReference type="InterPro" id="IPR018149">
    <property type="entry name" value="Lys-tRNA-synth_II_C"/>
</dbReference>
<dbReference type="AlphaFoldDB" id="A0A2L1GNZ7"/>
<dbReference type="Gene3D" id="3.30.930.10">
    <property type="entry name" value="Bira Bifunctional Protein, Domain 2"/>
    <property type="match status" value="1"/>
</dbReference>
<dbReference type="OrthoDB" id="9801152at2"/>
<gene>
    <name evidence="5" type="ORF">CAY53_07610</name>
</gene>
<dbReference type="KEGG" id="deo:CAY53_07610"/>
<keyword evidence="3" id="KW-0067">ATP-binding</keyword>
<evidence type="ECO:0000259" key="4">
    <source>
        <dbReference type="PROSITE" id="PS50862"/>
    </source>
</evidence>
<protein>
    <submittedName>
        <fullName evidence="5">EF-P lysine aminoacylase GenX</fullName>
    </submittedName>
</protein>
<evidence type="ECO:0000313" key="5">
    <source>
        <dbReference type="EMBL" id="AVD71347.1"/>
    </source>
</evidence>
<keyword evidence="6" id="KW-1185">Reference proteome</keyword>
<evidence type="ECO:0000313" key="6">
    <source>
        <dbReference type="Proteomes" id="UP000239867"/>
    </source>
</evidence>
<dbReference type="PANTHER" id="PTHR42918:SF6">
    <property type="entry name" value="ELONGATION FACTOR P--(R)-BETA-LYSINE LIGASE"/>
    <property type="match status" value="1"/>
</dbReference>
<dbReference type="GO" id="GO:0005829">
    <property type="term" value="C:cytosol"/>
    <property type="evidence" value="ECO:0007669"/>
    <property type="project" value="TreeGrafter"/>
</dbReference>
<dbReference type="PANTHER" id="PTHR42918">
    <property type="entry name" value="LYSYL-TRNA SYNTHETASE"/>
    <property type="match status" value="1"/>
</dbReference>
<evidence type="ECO:0000256" key="2">
    <source>
        <dbReference type="ARBA" id="ARBA00022741"/>
    </source>
</evidence>
<dbReference type="SUPFAM" id="SSF55681">
    <property type="entry name" value="Class II aaRS and biotin synthetases"/>
    <property type="match status" value="1"/>
</dbReference>
<organism evidence="5 6">
    <name type="scientific">Desulfobulbus oralis</name>
    <dbReference type="NCBI Taxonomy" id="1986146"/>
    <lineage>
        <taxon>Bacteria</taxon>
        <taxon>Pseudomonadati</taxon>
        <taxon>Thermodesulfobacteriota</taxon>
        <taxon>Desulfobulbia</taxon>
        <taxon>Desulfobulbales</taxon>
        <taxon>Desulfobulbaceae</taxon>
        <taxon>Desulfobulbus</taxon>
    </lineage>
</organism>
<dbReference type="InterPro" id="IPR045864">
    <property type="entry name" value="aa-tRNA-synth_II/BPL/LPL"/>
</dbReference>
<sequence>MTRRSACFGALRSFFLENGYIEVDTPLRLPLLLPEAHLVPYASEGFWLHCSPEACMKRLLARGCPRLFQLCHCFRKEENGRLHQGEFAMLEWYRAHADYHDLMSECERLFSCLAAELAGFPGLQKPGCITWQGREIDLSAPWERLTIQDAFQRYAGSTPEAAIREDRFEEVLVERIEPHLGQGRPTFLCDYPVALGSLARKSPENREIAERFELYVAGIELANGFSELNDAAEQRERFAAAITTIEAAGRKAAMPERFLEDLERMPEAAGIALGFDRLFMLLADLNDIRDAVPFSAEDL</sequence>
<evidence type="ECO:0000256" key="3">
    <source>
        <dbReference type="ARBA" id="ARBA00022840"/>
    </source>
</evidence>
<dbReference type="GO" id="GO:0004824">
    <property type="term" value="F:lysine-tRNA ligase activity"/>
    <property type="evidence" value="ECO:0007669"/>
    <property type="project" value="InterPro"/>
</dbReference>
<accession>A0A2L1GNZ7</accession>
<dbReference type="InterPro" id="IPR006195">
    <property type="entry name" value="aa-tRNA-synth_II"/>
</dbReference>
<dbReference type="RefSeq" id="WP_104936613.1">
    <property type="nucleotide sequence ID" value="NZ_CP021255.1"/>
</dbReference>
<dbReference type="InterPro" id="IPR004364">
    <property type="entry name" value="Aa-tRNA-synt_II"/>
</dbReference>
<evidence type="ECO:0000256" key="1">
    <source>
        <dbReference type="ARBA" id="ARBA00022598"/>
    </source>
</evidence>
<dbReference type="EMBL" id="CP021255">
    <property type="protein sequence ID" value="AVD71347.1"/>
    <property type="molecule type" value="Genomic_DNA"/>
</dbReference>
<dbReference type="Pfam" id="PF00152">
    <property type="entry name" value="tRNA-synt_2"/>
    <property type="match status" value="1"/>
</dbReference>
<keyword evidence="1" id="KW-0436">Ligase</keyword>
<dbReference type="NCBIfam" id="TIGR00462">
    <property type="entry name" value="genX"/>
    <property type="match status" value="1"/>
</dbReference>
<dbReference type="GO" id="GO:0005524">
    <property type="term" value="F:ATP binding"/>
    <property type="evidence" value="ECO:0007669"/>
    <property type="project" value="UniProtKB-KW"/>
</dbReference>
<dbReference type="Proteomes" id="UP000239867">
    <property type="component" value="Chromosome"/>
</dbReference>
<feature type="domain" description="Aminoacyl-transfer RNA synthetases class-II family profile" evidence="4">
    <location>
        <begin position="10"/>
        <end position="293"/>
    </location>
</feature>
<reference evidence="5 6" key="1">
    <citation type="journal article" date="2018" name="MBio">
        <title>Insights into the evolution of host association through the isolation and characterization of a novel human periodontal pathobiont, Desulfobulbus oralis.</title>
        <authorList>
            <person name="Cross K.L."/>
            <person name="Chirania P."/>
            <person name="Xiong W."/>
            <person name="Beall C.J."/>
            <person name="Elkins J.G."/>
            <person name="Giannone R.J."/>
            <person name="Griffen A.L."/>
            <person name="Guss A.M."/>
            <person name="Hettich R.L."/>
            <person name="Joshi S.S."/>
            <person name="Mokrzan E.M."/>
            <person name="Martin R.K."/>
            <person name="Zhulin I.B."/>
            <person name="Leys E.J."/>
            <person name="Podar M."/>
        </authorList>
    </citation>
    <scope>NUCLEOTIDE SEQUENCE [LARGE SCALE GENOMIC DNA]</scope>
    <source>
        <strain evidence="5 6">ORNL</strain>
    </source>
</reference>
<dbReference type="GO" id="GO:0006430">
    <property type="term" value="P:lysyl-tRNA aminoacylation"/>
    <property type="evidence" value="ECO:0007669"/>
    <property type="project" value="InterPro"/>
</dbReference>
<dbReference type="PROSITE" id="PS50862">
    <property type="entry name" value="AA_TRNA_LIGASE_II"/>
    <property type="match status" value="1"/>
</dbReference>
<keyword evidence="2" id="KW-0547">Nucleotide-binding</keyword>
<proteinExistence type="predicted"/>
<dbReference type="InterPro" id="IPR004525">
    <property type="entry name" value="EpmA"/>
</dbReference>
<name>A0A2L1GNZ7_9BACT</name>